<keyword evidence="9" id="KW-0677">Repeat</keyword>
<dbReference type="Gene3D" id="2.40.10.120">
    <property type="match status" value="1"/>
</dbReference>
<evidence type="ECO:0000256" key="8">
    <source>
        <dbReference type="ARBA" id="ARBA00022729"/>
    </source>
</evidence>
<evidence type="ECO:0000256" key="4">
    <source>
        <dbReference type="ARBA" id="ARBA00010541"/>
    </source>
</evidence>
<dbReference type="SMART" id="SM00228">
    <property type="entry name" value="PDZ"/>
    <property type="match status" value="2"/>
</dbReference>
<gene>
    <name evidence="18" type="ORF">GCM10008090_26250</name>
</gene>
<name>A0A918VQZ2_9GAMM</name>
<dbReference type="EMBL" id="BMXA01000005">
    <property type="protein sequence ID" value="GHA15447.1"/>
    <property type="molecule type" value="Genomic_DNA"/>
</dbReference>
<dbReference type="FunFam" id="2.40.10.120:FF:000007">
    <property type="entry name" value="Periplasmic serine endoprotease DegP-like"/>
    <property type="match status" value="1"/>
</dbReference>
<keyword evidence="8" id="KW-0732">Signal</keyword>
<feature type="binding site" evidence="16">
    <location>
        <begin position="272"/>
        <end position="274"/>
    </location>
    <ligand>
        <name>substrate</name>
    </ligand>
</feature>
<feature type="domain" description="PDZ" evidence="17">
    <location>
        <begin position="435"/>
        <end position="515"/>
    </location>
</feature>
<feature type="binding site" evidence="16">
    <location>
        <position position="170"/>
    </location>
    <ligand>
        <name>substrate</name>
    </ligand>
</feature>
<evidence type="ECO:0000256" key="2">
    <source>
        <dbReference type="ARBA" id="ARBA00002610"/>
    </source>
</evidence>
<dbReference type="PANTHER" id="PTHR22939">
    <property type="entry name" value="SERINE PROTEASE FAMILY S1C HTRA-RELATED"/>
    <property type="match status" value="1"/>
</dbReference>
<protein>
    <recommendedName>
        <fullName evidence="6">Probable periplasmic serine endoprotease DegP-like</fullName>
        <ecNumber evidence="5">3.4.21.107</ecNumber>
    </recommendedName>
    <alternativeName>
        <fullName evidence="14">Protease Do</fullName>
    </alternativeName>
</protein>
<dbReference type="RefSeq" id="WP_189402031.1">
    <property type="nucleotide sequence ID" value="NZ_BMXA01000005.1"/>
</dbReference>
<dbReference type="PANTHER" id="PTHR22939:SF130">
    <property type="entry name" value="PERIPLASMIC SERINE ENDOPROTEASE DEGP-LIKE-RELATED"/>
    <property type="match status" value="1"/>
</dbReference>
<comment type="similarity">
    <text evidence="4">Belongs to the peptidase S1C family.</text>
</comment>
<feature type="binding site" evidence="16">
    <location>
        <position position="200"/>
    </location>
    <ligand>
        <name>substrate</name>
    </ligand>
</feature>
<evidence type="ECO:0000256" key="9">
    <source>
        <dbReference type="ARBA" id="ARBA00022737"/>
    </source>
</evidence>
<comment type="function">
    <text evidence="2">Might be efficient in the degradation of transiently denatured and unfolded proteins which accumulate in the periplasm following stress conditions.</text>
</comment>
<evidence type="ECO:0000256" key="6">
    <source>
        <dbReference type="ARBA" id="ARBA00013958"/>
    </source>
</evidence>
<keyword evidence="13" id="KW-0346">Stress response</keyword>
<dbReference type="InterPro" id="IPR009003">
    <property type="entry name" value="Peptidase_S1_PA"/>
</dbReference>
<comment type="caution">
    <text evidence="18">The sequence shown here is derived from an EMBL/GenBank/DDBJ whole genome shotgun (WGS) entry which is preliminary data.</text>
</comment>
<evidence type="ECO:0000256" key="13">
    <source>
        <dbReference type="ARBA" id="ARBA00023016"/>
    </source>
</evidence>
<dbReference type="Pfam" id="PF17820">
    <property type="entry name" value="PDZ_6"/>
    <property type="match status" value="1"/>
</dbReference>
<accession>A0A918VQZ2</accession>
<dbReference type="Pfam" id="PF13365">
    <property type="entry name" value="Trypsin_2"/>
    <property type="match status" value="1"/>
</dbReference>
<dbReference type="InterPro" id="IPR001478">
    <property type="entry name" value="PDZ"/>
</dbReference>
<dbReference type="GO" id="GO:0004252">
    <property type="term" value="F:serine-type endopeptidase activity"/>
    <property type="evidence" value="ECO:0007669"/>
    <property type="project" value="InterPro"/>
</dbReference>
<feature type="active site" description="Charge relay system" evidence="15">
    <location>
        <position position="170"/>
    </location>
</feature>
<keyword evidence="11" id="KW-0378">Hydrolase</keyword>
<evidence type="ECO:0000313" key="19">
    <source>
        <dbReference type="Proteomes" id="UP000614811"/>
    </source>
</evidence>
<feature type="domain" description="PDZ" evidence="17">
    <location>
        <begin position="314"/>
        <end position="385"/>
    </location>
</feature>
<evidence type="ECO:0000256" key="7">
    <source>
        <dbReference type="ARBA" id="ARBA00022670"/>
    </source>
</evidence>
<dbReference type="PROSITE" id="PS50106">
    <property type="entry name" value="PDZ"/>
    <property type="match status" value="2"/>
</dbReference>
<dbReference type="SUPFAM" id="SSF50156">
    <property type="entry name" value="PDZ domain-like"/>
    <property type="match status" value="2"/>
</dbReference>
<evidence type="ECO:0000256" key="15">
    <source>
        <dbReference type="PIRSR" id="PIRSR611782-1"/>
    </source>
</evidence>
<sequence length="539" mass="57649">MNKLISNSIVPILKWGAVVVATAAVVISVQANADGDKPTTALYSSDAPIVAEDIVPAAQLRSDAMGKRSWSPSDGFADLVEDVSPAVVHVATAGIIERRRFGRNSPEYRQFRGPRGFEDFFREFFPDQFPDMPQENELESDDEDEKQTQPLGIGSGFIVSADGYVVTNHHVIDRADEIVVTLPDGTEYEAEIQGSDPKTDLALLKLKDASSLPYLVWGDDKKSRVGDWVLAIGNPFGLGGSASTGIISARGRDIHAGPYDNFIQVDAAINRGNSGGPLFNMNGEVIGINSMIYSPSGGSVGIGFAIPASMAKGVIDQLRDSGQVQRGWIGVTIGEITEELAEVFGRDNEEGALISQVADGSPADKAGLVAGDIVLSFDGKKIKEMRNLPRTVAQSPVGKTYDMTVWRNGKVKKLKITTEVFPEDDTLAGAAPQQEKPVEQESDELLGAELSELNDALRGRYRIADTTQGVLITAVKRGGMAAKNGLQVGDVITRFDNQSVTTPDDVTRALKAASKAGDTSVAVLLNRRGNAGFLAFKLK</sequence>
<evidence type="ECO:0000313" key="18">
    <source>
        <dbReference type="EMBL" id="GHA15447.1"/>
    </source>
</evidence>
<dbReference type="InterPro" id="IPR011782">
    <property type="entry name" value="Pept_S1C_Do"/>
</dbReference>
<evidence type="ECO:0000256" key="14">
    <source>
        <dbReference type="ARBA" id="ARBA00032850"/>
    </source>
</evidence>
<dbReference type="InterPro" id="IPR041489">
    <property type="entry name" value="PDZ_6"/>
</dbReference>
<dbReference type="CDD" id="cd10839">
    <property type="entry name" value="cpPDZ1_DegP-like"/>
    <property type="match status" value="1"/>
</dbReference>
<dbReference type="NCBIfam" id="TIGR02037">
    <property type="entry name" value="degP_htrA_DO"/>
    <property type="match status" value="1"/>
</dbReference>
<evidence type="ECO:0000256" key="5">
    <source>
        <dbReference type="ARBA" id="ARBA00013035"/>
    </source>
</evidence>
<proteinExistence type="inferred from homology"/>
<keyword evidence="7 18" id="KW-0645">Protease</keyword>
<reference evidence="18" key="1">
    <citation type="journal article" date="2014" name="Int. J. Syst. Evol. Microbiol.">
        <title>Complete genome sequence of Corynebacterium casei LMG S-19264T (=DSM 44701T), isolated from a smear-ripened cheese.</title>
        <authorList>
            <consortium name="US DOE Joint Genome Institute (JGI-PGF)"/>
            <person name="Walter F."/>
            <person name="Albersmeier A."/>
            <person name="Kalinowski J."/>
            <person name="Ruckert C."/>
        </authorList>
    </citation>
    <scope>NUCLEOTIDE SEQUENCE</scope>
    <source>
        <strain evidence="18">KCTC 12711</strain>
    </source>
</reference>
<dbReference type="InterPro" id="IPR001940">
    <property type="entry name" value="Peptidase_S1C"/>
</dbReference>
<keyword evidence="12" id="KW-0720">Serine protease</keyword>
<evidence type="ECO:0000256" key="11">
    <source>
        <dbReference type="ARBA" id="ARBA00022801"/>
    </source>
</evidence>
<dbReference type="PRINTS" id="PR00834">
    <property type="entry name" value="PROTEASES2C"/>
</dbReference>
<evidence type="ECO:0000256" key="12">
    <source>
        <dbReference type="ARBA" id="ARBA00022825"/>
    </source>
</evidence>
<evidence type="ECO:0000256" key="10">
    <source>
        <dbReference type="ARBA" id="ARBA00022764"/>
    </source>
</evidence>
<reference evidence="18" key="2">
    <citation type="submission" date="2020-09" db="EMBL/GenBank/DDBJ databases">
        <authorList>
            <person name="Sun Q."/>
            <person name="Kim S."/>
        </authorList>
    </citation>
    <scope>NUCLEOTIDE SEQUENCE</scope>
    <source>
        <strain evidence="18">KCTC 12711</strain>
    </source>
</reference>
<dbReference type="EC" id="3.4.21.107" evidence="5"/>
<keyword evidence="19" id="KW-1185">Reference proteome</keyword>
<dbReference type="InterPro" id="IPR036034">
    <property type="entry name" value="PDZ_sf"/>
</dbReference>
<dbReference type="Pfam" id="PF13180">
    <property type="entry name" value="PDZ_2"/>
    <property type="match status" value="1"/>
</dbReference>
<dbReference type="SUPFAM" id="SSF50494">
    <property type="entry name" value="Trypsin-like serine proteases"/>
    <property type="match status" value="1"/>
</dbReference>
<evidence type="ECO:0000259" key="17">
    <source>
        <dbReference type="PROSITE" id="PS50106"/>
    </source>
</evidence>
<keyword evidence="10" id="KW-0574">Periplasm</keyword>
<dbReference type="GO" id="GO:0042597">
    <property type="term" value="C:periplasmic space"/>
    <property type="evidence" value="ECO:0007669"/>
    <property type="project" value="UniProtKB-SubCell"/>
</dbReference>
<comment type="catalytic activity">
    <reaction evidence="1">
        <text>Acts on substrates that are at least partially unfolded. The cleavage site P1 residue is normally between a pair of hydrophobic residues, such as Val-|-Val.</text>
        <dbReference type="EC" id="3.4.21.107"/>
    </reaction>
</comment>
<dbReference type="GO" id="GO:0006508">
    <property type="term" value="P:proteolysis"/>
    <property type="evidence" value="ECO:0007669"/>
    <property type="project" value="UniProtKB-KW"/>
</dbReference>
<feature type="active site" description="Charge relay system" evidence="15">
    <location>
        <position position="200"/>
    </location>
</feature>
<evidence type="ECO:0000256" key="1">
    <source>
        <dbReference type="ARBA" id="ARBA00001772"/>
    </source>
</evidence>
<dbReference type="Proteomes" id="UP000614811">
    <property type="component" value="Unassembled WGS sequence"/>
</dbReference>
<evidence type="ECO:0000256" key="3">
    <source>
        <dbReference type="ARBA" id="ARBA00004418"/>
    </source>
</evidence>
<organism evidence="18 19">
    <name type="scientific">Arenicella chitinivorans</name>
    <dbReference type="NCBI Taxonomy" id="1329800"/>
    <lineage>
        <taxon>Bacteria</taxon>
        <taxon>Pseudomonadati</taxon>
        <taxon>Pseudomonadota</taxon>
        <taxon>Gammaproteobacteria</taxon>
        <taxon>Arenicellales</taxon>
        <taxon>Arenicellaceae</taxon>
        <taxon>Arenicella</taxon>
    </lineage>
</organism>
<evidence type="ECO:0000256" key="16">
    <source>
        <dbReference type="PIRSR" id="PIRSR611782-2"/>
    </source>
</evidence>
<dbReference type="Gene3D" id="2.30.42.10">
    <property type="match status" value="2"/>
</dbReference>
<feature type="active site" description="Charge relay system" evidence="15">
    <location>
        <position position="274"/>
    </location>
</feature>
<dbReference type="AlphaFoldDB" id="A0A918VQZ2"/>
<comment type="subcellular location">
    <subcellularLocation>
        <location evidence="3">Periplasm</location>
    </subcellularLocation>
</comment>